<reference evidence="1 2" key="1">
    <citation type="submission" date="2018-09" db="EMBL/GenBank/DDBJ databases">
        <title>Genomic Encyclopedia of Archaeal and Bacterial Type Strains, Phase II (KMG-II): from individual species to whole genera.</title>
        <authorList>
            <person name="Goeker M."/>
        </authorList>
    </citation>
    <scope>NUCLEOTIDE SEQUENCE [LARGE SCALE GENOMIC DNA]</scope>
    <source>
        <strain evidence="1 2">DSM 21950</strain>
    </source>
</reference>
<evidence type="ECO:0000313" key="1">
    <source>
        <dbReference type="EMBL" id="RKE03597.1"/>
    </source>
</evidence>
<dbReference type="RefSeq" id="WP_245996578.1">
    <property type="nucleotide sequence ID" value="NZ_RAPQ01000008.1"/>
</dbReference>
<dbReference type="EMBL" id="RAPQ01000008">
    <property type="protein sequence ID" value="RKE03597.1"/>
    <property type="molecule type" value="Genomic_DNA"/>
</dbReference>
<comment type="caution">
    <text evidence="1">The sequence shown here is derived from an EMBL/GenBank/DDBJ whole genome shotgun (WGS) entry which is preliminary data.</text>
</comment>
<dbReference type="InterPro" id="IPR005358">
    <property type="entry name" value="Puta_zinc/iron-chelating_dom"/>
</dbReference>
<gene>
    <name evidence="1" type="ORF">BXY64_0603</name>
</gene>
<organism evidence="1 2">
    <name type="scientific">Marinifilum flexuosum</name>
    <dbReference type="NCBI Taxonomy" id="1117708"/>
    <lineage>
        <taxon>Bacteria</taxon>
        <taxon>Pseudomonadati</taxon>
        <taxon>Bacteroidota</taxon>
        <taxon>Bacteroidia</taxon>
        <taxon>Marinilabiliales</taxon>
        <taxon>Marinifilaceae</taxon>
    </lineage>
</organism>
<evidence type="ECO:0000313" key="2">
    <source>
        <dbReference type="Proteomes" id="UP000284531"/>
    </source>
</evidence>
<proteinExistence type="predicted"/>
<sequence length="168" mass="20054">MSKIKIDLEQLKVKAKNTESDTKEFFAKLKKKKPKQLDTIVHDLHDEVFEELDCLECANCCKSISPIIIDKDIERLAKHLRMKPSEVIDQYLEMDNDNDYVFRETPCPFLMPDNYCMVYESRPRACREYPHTDRKRFYQILNLTLKNTHYCPAVYEVTDRLKKKKDQL</sequence>
<accession>A0A419X786</accession>
<dbReference type="Proteomes" id="UP000284531">
    <property type="component" value="Unassembled WGS sequence"/>
</dbReference>
<dbReference type="Pfam" id="PF03692">
    <property type="entry name" value="CxxCxxCC"/>
    <property type="match status" value="1"/>
</dbReference>
<dbReference type="PANTHER" id="PTHR35866">
    <property type="entry name" value="PUTATIVE-RELATED"/>
    <property type="match status" value="1"/>
</dbReference>
<keyword evidence="2" id="KW-1185">Reference proteome</keyword>
<protein>
    <recommendedName>
        <fullName evidence="3">Fe-S-cluster containining protein</fullName>
    </recommendedName>
</protein>
<evidence type="ECO:0008006" key="3">
    <source>
        <dbReference type="Google" id="ProtNLM"/>
    </source>
</evidence>
<dbReference type="AlphaFoldDB" id="A0A419X786"/>
<dbReference type="PANTHER" id="PTHR35866:SF1">
    <property type="entry name" value="YKGJ FAMILY CYSTEINE CLUSTER PROTEIN"/>
    <property type="match status" value="1"/>
</dbReference>
<name>A0A419X786_9BACT</name>